<reference evidence="3" key="1">
    <citation type="journal article" date="2019" name="Int. J. Syst. Evol. Microbiol.">
        <title>The Global Catalogue of Microorganisms (GCM) 10K type strain sequencing project: providing services to taxonomists for standard genome sequencing and annotation.</title>
        <authorList>
            <consortium name="The Broad Institute Genomics Platform"/>
            <consortium name="The Broad Institute Genome Sequencing Center for Infectious Disease"/>
            <person name="Wu L."/>
            <person name="Ma J."/>
        </authorList>
    </citation>
    <scope>NUCLEOTIDE SEQUENCE [LARGE SCALE GENOMIC DNA]</scope>
    <source>
        <strain evidence="3">JCM 13023</strain>
    </source>
</reference>
<dbReference type="InterPro" id="IPR007436">
    <property type="entry name" value="DUF485"/>
</dbReference>
<accession>A0ABP4H363</accession>
<dbReference type="EMBL" id="BAAALN010000016">
    <property type="protein sequence ID" value="GAA1248029.1"/>
    <property type="molecule type" value="Genomic_DNA"/>
</dbReference>
<keyword evidence="1" id="KW-0472">Membrane</keyword>
<evidence type="ECO:0000313" key="2">
    <source>
        <dbReference type="EMBL" id="GAA1248029.1"/>
    </source>
</evidence>
<feature type="transmembrane region" description="Helical" evidence="1">
    <location>
        <begin position="35"/>
        <end position="53"/>
    </location>
</feature>
<feature type="transmembrane region" description="Helical" evidence="1">
    <location>
        <begin position="65"/>
        <end position="87"/>
    </location>
</feature>
<evidence type="ECO:0000256" key="1">
    <source>
        <dbReference type="SAM" id="Phobius"/>
    </source>
</evidence>
<dbReference type="Pfam" id="PF04341">
    <property type="entry name" value="DUF485"/>
    <property type="match status" value="1"/>
</dbReference>
<dbReference type="Proteomes" id="UP001500653">
    <property type="component" value="Unassembled WGS sequence"/>
</dbReference>
<protein>
    <recommendedName>
        <fullName evidence="4">DUF485 domain-containing protein</fullName>
    </recommendedName>
</protein>
<sequence>MPHDDPGVPGPEPAETEWNVFDDLVRKRTRLVGKLSALTCLFFFPLPILGQFTDVLDGVVGSGLTWAWIYAFVQFPVALFAAARYSVRARELDRASEQAWKEQRS</sequence>
<gene>
    <name evidence="2" type="ORF">GCM10009676_37850</name>
</gene>
<comment type="caution">
    <text evidence="2">The sequence shown here is derived from an EMBL/GenBank/DDBJ whole genome shotgun (WGS) entry which is preliminary data.</text>
</comment>
<name>A0ABP4H363_9PSEU</name>
<keyword evidence="3" id="KW-1185">Reference proteome</keyword>
<evidence type="ECO:0008006" key="4">
    <source>
        <dbReference type="Google" id="ProtNLM"/>
    </source>
</evidence>
<organism evidence="2 3">
    <name type="scientific">Prauserella halophila</name>
    <dbReference type="NCBI Taxonomy" id="185641"/>
    <lineage>
        <taxon>Bacteria</taxon>
        <taxon>Bacillati</taxon>
        <taxon>Actinomycetota</taxon>
        <taxon>Actinomycetes</taxon>
        <taxon>Pseudonocardiales</taxon>
        <taxon>Pseudonocardiaceae</taxon>
        <taxon>Prauserella</taxon>
    </lineage>
</organism>
<keyword evidence="1" id="KW-1133">Transmembrane helix</keyword>
<evidence type="ECO:0000313" key="3">
    <source>
        <dbReference type="Proteomes" id="UP001500653"/>
    </source>
</evidence>
<proteinExistence type="predicted"/>
<keyword evidence="1" id="KW-0812">Transmembrane</keyword>
<dbReference type="RefSeq" id="WP_253865688.1">
    <property type="nucleotide sequence ID" value="NZ_BAAALN010000016.1"/>
</dbReference>